<proteinExistence type="predicted"/>
<dbReference type="CDD" id="cd01651">
    <property type="entry name" value="RT_G2_intron"/>
    <property type="match status" value="1"/>
</dbReference>
<dbReference type="PANTHER" id="PTHR34047:SF8">
    <property type="entry name" value="PROTEIN YKFC"/>
    <property type="match status" value="1"/>
</dbReference>
<dbReference type="NCBIfam" id="TIGR04416">
    <property type="entry name" value="group_II_RT_mat"/>
    <property type="match status" value="1"/>
</dbReference>
<evidence type="ECO:0000259" key="1">
    <source>
        <dbReference type="PROSITE" id="PS50878"/>
    </source>
</evidence>
<dbReference type="InterPro" id="IPR000477">
    <property type="entry name" value="RT_dom"/>
</dbReference>
<dbReference type="InterPro" id="IPR030931">
    <property type="entry name" value="Group_II_RT_mat"/>
</dbReference>
<dbReference type="Pfam" id="PF08388">
    <property type="entry name" value="GIIM"/>
    <property type="match status" value="1"/>
</dbReference>
<accession>A0A9D2WQL7</accession>
<dbReference type="InterPro" id="IPR043502">
    <property type="entry name" value="DNA/RNA_pol_sf"/>
</dbReference>
<evidence type="ECO:0000313" key="3">
    <source>
        <dbReference type="Proteomes" id="UP000798488"/>
    </source>
</evidence>
<reference evidence="2" key="1">
    <citation type="submission" date="2016-02" db="EMBL/GenBank/DDBJ databases">
        <title>Draft Genome Sequence of Sporotomaculum syntrophicum Strain FB, a Syntrophic Benzoate Degrader.</title>
        <authorList>
            <person name="Nobu M.K."/>
            <person name="Narihiro T."/>
            <person name="Qiu Y.-L."/>
            <person name="Ohashi A."/>
            <person name="Liu W.-T."/>
            <person name="Yuji S."/>
        </authorList>
    </citation>
    <scope>NUCLEOTIDE SEQUENCE</scope>
    <source>
        <strain evidence="2">FB</strain>
    </source>
</reference>
<keyword evidence="3" id="KW-1185">Reference proteome</keyword>
<dbReference type="PANTHER" id="PTHR34047">
    <property type="entry name" value="NUCLEAR INTRON MATURASE 1, MITOCHONDRIAL-RELATED"/>
    <property type="match status" value="1"/>
</dbReference>
<dbReference type="EMBL" id="LSRS01000003">
    <property type="protein sequence ID" value="KAF1085126.1"/>
    <property type="molecule type" value="Genomic_DNA"/>
</dbReference>
<dbReference type="AlphaFoldDB" id="A0A9D2WQL7"/>
<comment type="caution">
    <text evidence="2">The sequence shown here is derived from an EMBL/GenBank/DDBJ whole genome shotgun (WGS) entry which is preliminary data.</text>
</comment>
<gene>
    <name evidence="2" type="primary">ltrA_1</name>
    <name evidence="2" type="ORF">SPSYN_01262</name>
</gene>
<evidence type="ECO:0000313" key="2">
    <source>
        <dbReference type="EMBL" id="KAF1085126.1"/>
    </source>
</evidence>
<name>A0A9D2WQL7_9FIRM</name>
<dbReference type="RefSeq" id="WP_161821635.1">
    <property type="nucleotide sequence ID" value="NZ_LSRS01000003.1"/>
</dbReference>
<dbReference type="SUPFAM" id="SSF56672">
    <property type="entry name" value="DNA/RNA polymerases"/>
    <property type="match status" value="1"/>
</dbReference>
<protein>
    <submittedName>
        <fullName evidence="2">Group II intron-encoded protein LtrA</fullName>
    </submittedName>
</protein>
<organism evidence="2 3">
    <name type="scientific">Sporotomaculum syntrophicum</name>
    <dbReference type="NCBI Taxonomy" id="182264"/>
    <lineage>
        <taxon>Bacteria</taxon>
        <taxon>Bacillati</taxon>
        <taxon>Bacillota</taxon>
        <taxon>Clostridia</taxon>
        <taxon>Eubacteriales</taxon>
        <taxon>Desulfallaceae</taxon>
        <taxon>Sporotomaculum</taxon>
    </lineage>
</organism>
<feature type="domain" description="Reverse transcriptase" evidence="1">
    <location>
        <begin position="66"/>
        <end position="317"/>
    </location>
</feature>
<dbReference type="Pfam" id="PF00078">
    <property type="entry name" value="RVT_1"/>
    <property type="match status" value="1"/>
</dbReference>
<dbReference type="OrthoDB" id="9793236at2"/>
<dbReference type="Proteomes" id="UP000798488">
    <property type="component" value="Unassembled WGS sequence"/>
</dbReference>
<dbReference type="InterPro" id="IPR013597">
    <property type="entry name" value="Mat_intron_G2"/>
</dbReference>
<dbReference type="PROSITE" id="PS50878">
    <property type="entry name" value="RT_POL"/>
    <property type="match status" value="1"/>
</dbReference>
<sequence length="442" mass="52525">METKLARITEVAKMRPNEKFTSLYHYINEEMLLLCHTEMSGNKATGVDEVTKEEYETKLSENIKDLVNRLKSHSYRPMPVLRVYIDKAGTNKKRPLGIPAYEDKLVQKALAKILNAVYEADFLDCSFGFRPNRGCHDALKILNHYIERDQINYIVDADIRSYFDNVDHQWLMKFLKHRITDPNIHRLISRLLKSGVVEAGIKYDTPIGAPQGGVASPILSNIYLHYVLDLWFEKVVRRNCRGQAYMVRYADDFVCCFQYEQEAKMFYQSLIERLAKFKLEIAEDKTRIINFGRYAAQLCHLEGRRKPDTFDFLGFTHYCSKSQKGKFRVKRKTSRKKYKASLLKVDDWIKVNRHLPVKELMGKLGRKIEGYYNYYAVTDNRIMVDRFYNKVKRFVFKWLNRRSQRRSFNWEKYQLTYSMYPLPRAKIRVNIYNLRHHISYIL</sequence>
<dbReference type="InterPro" id="IPR051083">
    <property type="entry name" value="GrpII_Intron_Splice-Mob/Def"/>
</dbReference>